<gene>
    <name evidence="3" type="ORF">PR001_g8400</name>
    <name evidence="2" type="ORF">PR002_g8633</name>
    <name evidence="4" type="ORF">PR003_g15554</name>
</gene>
<evidence type="ECO:0008006" key="8">
    <source>
        <dbReference type="Google" id="ProtNLM"/>
    </source>
</evidence>
<feature type="chain" id="PRO_5036165229" description="RxLR effector protein" evidence="1">
    <location>
        <begin position="21"/>
        <end position="57"/>
    </location>
</feature>
<evidence type="ECO:0000313" key="3">
    <source>
        <dbReference type="EMBL" id="KAE9037381.1"/>
    </source>
</evidence>
<evidence type="ECO:0000313" key="7">
    <source>
        <dbReference type="Proteomes" id="UP000435112"/>
    </source>
</evidence>
<feature type="signal peptide" evidence="1">
    <location>
        <begin position="1"/>
        <end position="20"/>
    </location>
</feature>
<name>A0A6A3MZV9_9STRA</name>
<dbReference type="AlphaFoldDB" id="A0A6A3MZV9"/>
<keyword evidence="1" id="KW-0732">Signal</keyword>
<organism evidence="2 7">
    <name type="scientific">Phytophthora rubi</name>
    <dbReference type="NCBI Taxonomy" id="129364"/>
    <lineage>
        <taxon>Eukaryota</taxon>
        <taxon>Sar</taxon>
        <taxon>Stramenopiles</taxon>
        <taxon>Oomycota</taxon>
        <taxon>Peronosporomycetes</taxon>
        <taxon>Peronosporales</taxon>
        <taxon>Peronosporaceae</taxon>
        <taxon>Phytophthora</taxon>
    </lineage>
</organism>
<reference evidence="5 7" key="1">
    <citation type="submission" date="2018-09" db="EMBL/GenBank/DDBJ databases">
        <title>Genomic investigation of the strawberry pathogen Phytophthora fragariae indicates pathogenicity is determined by transcriptional variation in three key races.</title>
        <authorList>
            <person name="Adams T.M."/>
            <person name="Armitage A.D."/>
            <person name="Sobczyk M.K."/>
            <person name="Bates H.J."/>
            <person name="Dunwell J.M."/>
            <person name="Nellist C.F."/>
            <person name="Harrison R.J."/>
        </authorList>
    </citation>
    <scope>NUCLEOTIDE SEQUENCE [LARGE SCALE GENOMIC DNA]</scope>
    <source>
        <strain evidence="3 5">SCRP249</strain>
        <strain evidence="2 7">SCRP324</strain>
        <strain evidence="4 6">SCRP333</strain>
    </source>
</reference>
<evidence type="ECO:0000313" key="5">
    <source>
        <dbReference type="Proteomes" id="UP000429607"/>
    </source>
</evidence>
<dbReference type="EMBL" id="QXFU01000440">
    <property type="protein sequence ID" value="KAE9033517.1"/>
    <property type="molecule type" value="Genomic_DNA"/>
</dbReference>
<accession>A0A6A3MZV9</accession>
<dbReference type="Proteomes" id="UP000435112">
    <property type="component" value="Unassembled WGS sequence"/>
</dbReference>
<evidence type="ECO:0000313" key="4">
    <source>
        <dbReference type="EMBL" id="KAE9329446.1"/>
    </source>
</evidence>
<sequence>MRVVRILSLAALCLPMFVEHIQQPTRPIMSNCSRRVNATRRKLAIRSCLRHRPTCLK</sequence>
<dbReference type="Proteomes" id="UP000429607">
    <property type="component" value="Unassembled WGS sequence"/>
</dbReference>
<protein>
    <recommendedName>
        <fullName evidence="8">RxLR effector protein</fullName>
    </recommendedName>
</protein>
<dbReference type="Proteomes" id="UP000434957">
    <property type="component" value="Unassembled WGS sequence"/>
</dbReference>
<evidence type="ECO:0000313" key="6">
    <source>
        <dbReference type="Proteomes" id="UP000434957"/>
    </source>
</evidence>
<keyword evidence="6" id="KW-1185">Reference proteome</keyword>
<dbReference type="EMBL" id="QXFT01001085">
    <property type="protein sequence ID" value="KAE9329446.1"/>
    <property type="molecule type" value="Genomic_DNA"/>
</dbReference>
<evidence type="ECO:0000256" key="1">
    <source>
        <dbReference type="SAM" id="SignalP"/>
    </source>
</evidence>
<evidence type="ECO:0000313" key="2">
    <source>
        <dbReference type="EMBL" id="KAE9033517.1"/>
    </source>
</evidence>
<comment type="caution">
    <text evidence="2">The sequence shown here is derived from an EMBL/GenBank/DDBJ whole genome shotgun (WGS) entry which is preliminary data.</text>
</comment>
<proteinExistence type="predicted"/>
<dbReference type="EMBL" id="QXFV01000443">
    <property type="protein sequence ID" value="KAE9037381.1"/>
    <property type="molecule type" value="Genomic_DNA"/>
</dbReference>